<dbReference type="Proteomes" id="UP001596175">
    <property type="component" value="Unassembled WGS sequence"/>
</dbReference>
<dbReference type="InterPro" id="IPR042099">
    <property type="entry name" value="ANL_N_sf"/>
</dbReference>
<reference evidence="6" key="1">
    <citation type="journal article" date="2019" name="Int. J. Syst. Evol. Microbiol.">
        <title>The Global Catalogue of Microorganisms (GCM) 10K type strain sequencing project: providing services to taxonomists for standard genome sequencing and annotation.</title>
        <authorList>
            <consortium name="The Broad Institute Genomics Platform"/>
            <consortium name="The Broad Institute Genome Sequencing Center for Infectious Disease"/>
            <person name="Wu L."/>
            <person name="Ma J."/>
        </authorList>
    </citation>
    <scope>NUCLEOTIDE SEQUENCE [LARGE SCALE GENOMIC DNA]</scope>
    <source>
        <strain evidence="6">XZYJ18</strain>
    </source>
</reference>
<dbReference type="InterPro" id="IPR045851">
    <property type="entry name" value="AMP-bd_C_sf"/>
</dbReference>
<evidence type="ECO:0000313" key="5">
    <source>
        <dbReference type="EMBL" id="MFC5137798.1"/>
    </source>
</evidence>
<keyword evidence="2" id="KW-0597">Phosphoprotein</keyword>
<proteinExistence type="predicted"/>
<feature type="transmembrane region" description="Helical" evidence="3">
    <location>
        <begin position="1102"/>
        <end position="1124"/>
    </location>
</feature>
<dbReference type="InterPro" id="IPR025110">
    <property type="entry name" value="AMP-bd_C"/>
</dbReference>
<dbReference type="Gene3D" id="2.160.10.10">
    <property type="entry name" value="Hexapeptide repeat proteins"/>
    <property type="match status" value="3"/>
</dbReference>
<dbReference type="InterPro" id="IPR000873">
    <property type="entry name" value="AMP-dep_synth/lig_dom"/>
</dbReference>
<dbReference type="NCBIfam" id="TIGR02353">
    <property type="entry name" value="NRPS_term_dom"/>
    <property type="match status" value="1"/>
</dbReference>
<dbReference type="InterPro" id="IPR006162">
    <property type="entry name" value="Ppantetheine_attach_site"/>
</dbReference>
<dbReference type="Gene3D" id="3.40.50.12780">
    <property type="entry name" value="N-terminal domain of ligase-like"/>
    <property type="match status" value="1"/>
</dbReference>
<dbReference type="InterPro" id="IPR012728">
    <property type="entry name" value="Pls/PosA_C"/>
</dbReference>
<dbReference type="CDD" id="cd05930">
    <property type="entry name" value="A_NRPS"/>
    <property type="match status" value="1"/>
</dbReference>
<dbReference type="PROSITE" id="PS00012">
    <property type="entry name" value="PHOSPHOPANTETHEINE"/>
    <property type="match status" value="1"/>
</dbReference>
<dbReference type="SUPFAM" id="SSF56801">
    <property type="entry name" value="Acetyl-CoA synthetase-like"/>
    <property type="match status" value="1"/>
</dbReference>
<feature type="transmembrane region" description="Helical" evidence="3">
    <location>
        <begin position="626"/>
        <end position="651"/>
    </location>
</feature>
<dbReference type="Pfam" id="PF13193">
    <property type="entry name" value="AMP-binding_C"/>
    <property type="match status" value="1"/>
</dbReference>
<dbReference type="InterPro" id="IPR010071">
    <property type="entry name" value="AA_adenyl_dom"/>
</dbReference>
<dbReference type="PANTHER" id="PTHR45527">
    <property type="entry name" value="NONRIBOSOMAL PEPTIDE SYNTHETASE"/>
    <property type="match status" value="1"/>
</dbReference>
<keyword evidence="6" id="KW-1185">Reference proteome</keyword>
<dbReference type="Pfam" id="PF00501">
    <property type="entry name" value="AMP-binding"/>
    <property type="match status" value="1"/>
</dbReference>
<gene>
    <name evidence="5" type="ORF">ACFPK1_06120</name>
</gene>
<comment type="caution">
    <text evidence="5">The sequence shown here is derived from an EMBL/GenBank/DDBJ whole genome shotgun (WGS) entry which is preliminary data.</text>
</comment>
<dbReference type="InterPro" id="IPR036736">
    <property type="entry name" value="ACP-like_sf"/>
</dbReference>
<feature type="transmembrane region" description="Helical" evidence="3">
    <location>
        <begin position="1136"/>
        <end position="1160"/>
    </location>
</feature>
<keyword evidence="3" id="KW-0472">Membrane</keyword>
<feature type="domain" description="Carrier" evidence="4">
    <location>
        <begin position="522"/>
        <end position="605"/>
    </location>
</feature>
<dbReference type="InterPro" id="IPR009081">
    <property type="entry name" value="PP-bd_ACP"/>
</dbReference>
<keyword evidence="3" id="KW-1133">Transmembrane helix</keyword>
<dbReference type="Gene3D" id="3.30.300.30">
    <property type="match status" value="1"/>
</dbReference>
<evidence type="ECO:0000313" key="6">
    <source>
        <dbReference type="Proteomes" id="UP001596175"/>
    </source>
</evidence>
<keyword evidence="1" id="KW-0596">Phosphopantetheine</keyword>
<name>A0ABV9Z865_9PSEU</name>
<evidence type="ECO:0000256" key="2">
    <source>
        <dbReference type="ARBA" id="ARBA00022553"/>
    </source>
</evidence>
<keyword evidence="3" id="KW-0812">Transmembrane</keyword>
<feature type="transmembrane region" description="Helical" evidence="3">
    <location>
        <begin position="898"/>
        <end position="921"/>
    </location>
</feature>
<dbReference type="Pfam" id="PF00550">
    <property type="entry name" value="PP-binding"/>
    <property type="match status" value="1"/>
</dbReference>
<evidence type="ECO:0000259" key="4">
    <source>
        <dbReference type="PROSITE" id="PS50075"/>
    </source>
</evidence>
<evidence type="ECO:0000256" key="3">
    <source>
        <dbReference type="SAM" id="Phobius"/>
    </source>
</evidence>
<dbReference type="PROSITE" id="PS50075">
    <property type="entry name" value="CARRIER"/>
    <property type="match status" value="1"/>
</dbReference>
<dbReference type="Gene3D" id="1.10.1200.10">
    <property type="entry name" value="ACP-like"/>
    <property type="match status" value="1"/>
</dbReference>
<dbReference type="EMBL" id="JBHSKG010000002">
    <property type="protein sequence ID" value="MFC5137798.1"/>
    <property type="molecule type" value="Genomic_DNA"/>
</dbReference>
<dbReference type="RefSeq" id="WP_378020005.1">
    <property type="nucleotide sequence ID" value="NZ_JBHSKG010000002.1"/>
</dbReference>
<dbReference type="PROSITE" id="PS00455">
    <property type="entry name" value="AMP_BINDING"/>
    <property type="match status" value="1"/>
</dbReference>
<dbReference type="SUPFAM" id="SSF47336">
    <property type="entry name" value="ACP-like"/>
    <property type="match status" value="1"/>
</dbReference>
<dbReference type="InterPro" id="IPR011004">
    <property type="entry name" value="Trimer_LpxA-like_sf"/>
</dbReference>
<accession>A0ABV9Z865</accession>
<organism evidence="5 6">
    <name type="scientific">Actinomycetospora rhizophila</name>
    <dbReference type="NCBI Taxonomy" id="1416876"/>
    <lineage>
        <taxon>Bacteria</taxon>
        <taxon>Bacillati</taxon>
        <taxon>Actinomycetota</taxon>
        <taxon>Actinomycetes</taxon>
        <taxon>Pseudonocardiales</taxon>
        <taxon>Pseudonocardiaceae</taxon>
        <taxon>Actinomycetospora</taxon>
    </lineage>
</organism>
<feature type="transmembrane region" description="Helical" evidence="3">
    <location>
        <begin position="867"/>
        <end position="892"/>
    </location>
</feature>
<feature type="transmembrane region" description="Helical" evidence="3">
    <location>
        <begin position="663"/>
        <end position="686"/>
    </location>
</feature>
<sequence length="1323" mass="139207">MIGSATGATQELPTPVGPQRVREARLEHVFERTADLSPEATAIEHEGRPTSYADLDARANQLAHVLHDRGVRPGGRVALFLERSPETYVALLATLKAGAAFVPIDPESPADRVGYVLEDADVDLVLTSDALSRTPLERPWIAVDAEAAMIDRASMRRPDGRGPPGDDDPAAYVIYTSGSSGRPKGVEVAQSSITNFVAVVPTVYDVRPDDRVHQGMTVSFDFSIEEIWPTWAVGATLVIGPNDERRLGADLADHLERARVSVLYAVPTLLATIPRDLPGVRSVLVGGEACPAEIVERWARPGRRMLNTYGPTEATVTATWCELVPGRPVTIGRPLPTYGVELLDPDGTGYRQVAPGEVGEIALAGPGVARGYVGMPEKTAEKFVAHPAGGATVYRTGDLGRWTADGEVEYLGRADAEVKVRGHRVDLGEIESVLLADPGVGSAVVALHEGDLAAYVVSDDTEEALAARLTELTRDRLPAYMIPTTLDLLATLPTQASGKVDRSALPPPAGRRLVAATGPVVAPVGELEEDLAAIWAEATGIPAAELSVEADFFDDLGGHSLLAATTVTLMRERGVGGRAGGGVAVRDLYAHPSVRALAAHLASAGAGEATAAAARPGPIRHSGRRVAAAGAAQAVLIYLLLLAVTLPLSWVYTANDGTVSTGVLAQVLAAGAAAWLGVRWVLPVLLARPLAAGLRPGRYRLWGPTYLRLWTLDLVLRQAPLPVLAGSPFLAPYLRLLGARVGRRVHVAASDITLPRLLHLDDDVAVGYGAVLHAWAVEDGWVVVGPVHLDRRAVAGANSVLSPGSRIAERGMLAEQSALGRDEVVPPDTTWAGSPPQEVTGQDAALAAMRAAGPLPGWKARHLPGALAGLVGLELAAVLMVVPSVLVVWGALLAAGVLAGLAATLVAGPVFVLTVCGVVALGRRLVLPRTPVGIHPVRSPLGLRKWVADALLAYSLAFTNTLYATLYTVPWLRLLGAKVGDGAEVSTAAHLDPDLLTLGDHSFVADMASVGAATYADGRMLLRPTRVGDRAFVGNAALVPSGVGTGDGSLVGVHTVPPPEGVPDDSSWLGSPAMHLPQRQDSGDFAEEDTVRPGRRRVRQRLAVEFVRATLPASLLGIGLYLYLLALSLVARGRDLLPVALVAPLIALAASTAVVAYVVAVKRHVAGTYRPRVAPLWDPFVRRTELVTGLYEAAAVPTLLGMLTGTPFLPVALRRFGARIGRRTWIATTYLTEFDLVEIGDDAAVGPGVSLQTHLFEDRVMKMSTVRVAPGATVGARSVVLYDATVGADVDLDRLSLLMKGEELGEGGRWRGIPARGVAEPTP</sequence>
<dbReference type="SUPFAM" id="SSF51161">
    <property type="entry name" value="Trimeric LpxA-like enzymes"/>
    <property type="match status" value="3"/>
</dbReference>
<protein>
    <submittedName>
        <fullName evidence="5">Pls/PosA family non-ribosomal peptide synthetase</fullName>
    </submittedName>
</protein>
<evidence type="ECO:0000256" key="1">
    <source>
        <dbReference type="ARBA" id="ARBA00022450"/>
    </source>
</evidence>
<dbReference type="NCBIfam" id="TIGR01733">
    <property type="entry name" value="AA-adenyl-dom"/>
    <property type="match status" value="1"/>
</dbReference>
<dbReference type="InterPro" id="IPR020845">
    <property type="entry name" value="AMP-binding_CS"/>
</dbReference>
<dbReference type="PANTHER" id="PTHR45527:SF1">
    <property type="entry name" value="FATTY ACID SYNTHASE"/>
    <property type="match status" value="1"/>
</dbReference>